<dbReference type="AlphaFoldDB" id="A0A8E1WJP1"/>
<dbReference type="Proteomes" id="UP000532373">
    <property type="component" value="Unassembled WGS sequence"/>
</dbReference>
<dbReference type="GO" id="GO:0004497">
    <property type="term" value="F:monooxygenase activity"/>
    <property type="evidence" value="ECO:0007669"/>
    <property type="project" value="TreeGrafter"/>
</dbReference>
<dbReference type="PANTHER" id="PTHR43539">
    <property type="entry name" value="FLAVIN-BINDING MONOOXYGENASE-LIKE PROTEIN (AFU_ORTHOLOGUE AFUA_4G09220)"/>
    <property type="match status" value="1"/>
</dbReference>
<protein>
    <recommendedName>
        <fullName evidence="2">FAD-dependent urate hydroxylase HpyO/Asp monooxygenase CreE-like FAD/NAD(P)-binding domain-containing protein</fullName>
    </recommendedName>
</protein>
<dbReference type="Pfam" id="PF13454">
    <property type="entry name" value="NAD_binding_9"/>
    <property type="match status" value="1"/>
</dbReference>
<evidence type="ECO:0000259" key="2">
    <source>
        <dbReference type="Pfam" id="PF13454"/>
    </source>
</evidence>
<dbReference type="SUPFAM" id="SSF51905">
    <property type="entry name" value="FAD/NAD(P)-binding domain"/>
    <property type="match status" value="1"/>
</dbReference>
<sequence length="434" mass="47847">MADVAIVGAGMSGLCAAAALNFAGLSRVRLFDKCPPGKEGPWVTYARMNTLRTPKEGIGPALGIPSLTYRAWHEARFGATSWEEVVKAPRTAWMDYLNWYRSTLGLQVENNTTVASITPVRDGLLRLGLHGPAQNVAYARRVVLATGFPGFGGALIPQVFRDLPKRFWAHSSELIDYRVFKDKRVGVLGIGASALDNAATALENGASKVDIIVRRSEIPAIQKFASMAGLGGVKGYWALPDDAKIWMSRYEIETQNPAPRLSLLRLQKFDNFFVHVASPIERIEQADEYITLLTPRSAISVDFMVLGTGFANQPSDVPELAEVAPKIKLWRDVFRSEFGPDENLGYSPYLGPSFEFAARTDVDCPGLANIHCFNYSASLSHGKLTSAVPTISEAASRLVNGIVQSLFLEDREIHQQKLRQYAVREFDNSEWPII</sequence>
<evidence type="ECO:0000313" key="4">
    <source>
        <dbReference type="Proteomes" id="UP000532373"/>
    </source>
</evidence>
<evidence type="ECO:0000313" key="3">
    <source>
        <dbReference type="EMBL" id="MBB6469109.1"/>
    </source>
</evidence>
<keyword evidence="1" id="KW-0560">Oxidoreductase</keyword>
<evidence type="ECO:0000256" key="1">
    <source>
        <dbReference type="ARBA" id="ARBA00023002"/>
    </source>
</evidence>
<comment type="caution">
    <text evidence="3">The sequence shown here is derived from an EMBL/GenBank/DDBJ whole genome shotgun (WGS) entry which is preliminary data.</text>
</comment>
<gene>
    <name evidence="3" type="ORF">HNQ96_004998</name>
</gene>
<accession>A0A8E1WJP1</accession>
<reference evidence="3 4" key="1">
    <citation type="submission" date="2020-08" db="EMBL/GenBank/DDBJ databases">
        <title>Genomic Encyclopedia of Type Strains, Phase IV (KMG-IV): sequencing the most valuable type-strain genomes for metagenomic binning, comparative biology and taxonomic classification.</title>
        <authorList>
            <person name="Goeker M."/>
        </authorList>
    </citation>
    <scope>NUCLEOTIDE SEQUENCE [LARGE SCALE GENOMIC DNA]</scope>
    <source>
        <strain evidence="3 4">DSM 17454</strain>
    </source>
</reference>
<organism evidence="3 4">
    <name type="scientific">Aminobacter carboxidus</name>
    <dbReference type="NCBI Taxonomy" id="376165"/>
    <lineage>
        <taxon>Bacteria</taxon>
        <taxon>Pseudomonadati</taxon>
        <taxon>Pseudomonadota</taxon>
        <taxon>Alphaproteobacteria</taxon>
        <taxon>Hyphomicrobiales</taxon>
        <taxon>Phyllobacteriaceae</taxon>
        <taxon>Aminobacter</taxon>
    </lineage>
</organism>
<proteinExistence type="predicted"/>
<dbReference type="GO" id="GO:0050660">
    <property type="term" value="F:flavin adenine dinucleotide binding"/>
    <property type="evidence" value="ECO:0007669"/>
    <property type="project" value="TreeGrafter"/>
</dbReference>
<dbReference type="InterPro" id="IPR050982">
    <property type="entry name" value="Auxin_biosynth/cation_transpt"/>
</dbReference>
<dbReference type="Gene3D" id="3.50.50.60">
    <property type="entry name" value="FAD/NAD(P)-binding domain"/>
    <property type="match status" value="1"/>
</dbReference>
<dbReference type="EMBL" id="JACHGI010000014">
    <property type="protein sequence ID" value="MBB6469109.1"/>
    <property type="molecule type" value="Genomic_DNA"/>
</dbReference>
<name>A0A8E1WJP1_9HYPH</name>
<feature type="domain" description="FAD-dependent urate hydroxylase HpyO/Asp monooxygenase CreE-like FAD/NAD(P)-binding" evidence="2">
    <location>
        <begin position="5"/>
        <end position="148"/>
    </location>
</feature>
<dbReference type="InterPro" id="IPR038732">
    <property type="entry name" value="HpyO/CreE_NAD-binding"/>
</dbReference>
<dbReference type="InterPro" id="IPR036188">
    <property type="entry name" value="FAD/NAD-bd_sf"/>
</dbReference>
<dbReference type="PANTHER" id="PTHR43539:SF91">
    <property type="entry name" value="FAD-DEPENDENT URATE HYDROXYLASE"/>
    <property type="match status" value="1"/>
</dbReference>